<keyword evidence="3" id="KW-1185">Reference proteome</keyword>
<dbReference type="EMBL" id="JBHGCJ010000017">
    <property type="protein sequence ID" value="MFG6111107.1"/>
    <property type="molecule type" value="Genomic_DNA"/>
</dbReference>
<dbReference type="PROSITE" id="PS51186">
    <property type="entry name" value="GNAT"/>
    <property type="match status" value="1"/>
</dbReference>
<dbReference type="Pfam" id="PF00583">
    <property type="entry name" value="Acetyltransf_1"/>
    <property type="match status" value="1"/>
</dbReference>
<organism evidence="2 3">
    <name type="scientific">Stenotrophomonas nematodicola</name>
    <dbReference type="NCBI Taxonomy" id="2656746"/>
    <lineage>
        <taxon>Bacteria</taxon>
        <taxon>Pseudomonadati</taxon>
        <taxon>Pseudomonadota</taxon>
        <taxon>Gammaproteobacteria</taxon>
        <taxon>Lysobacterales</taxon>
        <taxon>Lysobacteraceae</taxon>
        <taxon>Stenotrophomonas</taxon>
    </lineage>
</organism>
<accession>A0ABW7D1K4</accession>
<feature type="domain" description="N-acetyltransferase" evidence="1">
    <location>
        <begin position="8"/>
        <end position="142"/>
    </location>
</feature>
<dbReference type="EC" id="2.3.1.-" evidence="2"/>
<evidence type="ECO:0000259" key="1">
    <source>
        <dbReference type="PROSITE" id="PS51186"/>
    </source>
</evidence>
<sequence>MPGPHASPRIEPAGADDAAAVFAGLRAFNRAACGAALDDQALNRVIRDAHGTPCAGLVADVYGGWLSVHALWVDERHRGLGLGHALLADAEQQARALGAHSVMLDTFSWQAEGFYLKQGYAIFGRLEDFPPGHQRLYLRKRL</sequence>
<keyword evidence="2" id="KW-0012">Acyltransferase</keyword>
<evidence type="ECO:0000313" key="2">
    <source>
        <dbReference type="EMBL" id="MFG6111107.1"/>
    </source>
</evidence>
<evidence type="ECO:0000313" key="3">
    <source>
        <dbReference type="Proteomes" id="UP001605261"/>
    </source>
</evidence>
<dbReference type="Gene3D" id="3.40.630.30">
    <property type="match status" value="1"/>
</dbReference>
<reference evidence="2 3" key="1">
    <citation type="submission" date="2024-09" db="EMBL/GenBank/DDBJ databases">
        <authorList>
            <consortium name="All-Russian atlas of soil microorganisms"/>
            <consortium name="as a basis for the search for new antimicrobial producers and enzymes with unique properties"/>
            <person name="Sokolova E.A."/>
            <person name="Voronina E.N."/>
        </authorList>
    </citation>
    <scope>NUCLEOTIDE SEQUENCE [LARGE SCALE GENOMIC DNA]</scope>
    <source>
        <strain evidence="2 3">AF-22b-331.1</strain>
    </source>
</reference>
<dbReference type="GO" id="GO:0016746">
    <property type="term" value="F:acyltransferase activity"/>
    <property type="evidence" value="ECO:0007669"/>
    <property type="project" value="UniProtKB-KW"/>
</dbReference>
<dbReference type="RefSeq" id="WP_394164479.1">
    <property type="nucleotide sequence ID" value="NZ_JBHGCJ010000017.1"/>
</dbReference>
<dbReference type="InterPro" id="IPR000182">
    <property type="entry name" value="GNAT_dom"/>
</dbReference>
<dbReference type="CDD" id="cd04301">
    <property type="entry name" value="NAT_SF"/>
    <property type="match status" value="1"/>
</dbReference>
<name>A0ABW7D1K4_9GAMM</name>
<dbReference type="SUPFAM" id="SSF55729">
    <property type="entry name" value="Acyl-CoA N-acyltransferases (Nat)"/>
    <property type="match status" value="1"/>
</dbReference>
<gene>
    <name evidence="2" type="ORF">ACEU0G_000995</name>
</gene>
<proteinExistence type="predicted"/>
<protein>
    <submittedName>
        <fullName evidence="2">GNAT family N-acetyltransferase</fullName>
        <ecNumber evidence="2">2.3.1.-</ecNumber>
    </submittedName>
</protein>
<keyword evidence="2" id="KW-0808">Transferase</keyword>
<dbReference type="Proteomes" id="UP001605261">
    <property type="component" value="Unassembled WGS sequence"/>
</dbReference>
<dbReference type="InterPro" id="IPR016181">
    <property type="entry name" value="Acyl_CoA_acyltransferase"/>
</dbReference>
<comment type="caution">
    <text evidence="2">The sequence shown here is derived from an EMBL/GenBank/DDBJ whole genome shotgun (WGS) entry which is preliminary data.</text>
</comment>